<evidence type="ECO:0000313" key="2">
    <source>
        <dbReference type="EMBL" id="ACG77395.1"/>
    </source>
</evidence>
<protein>
    <submittedName>
        <fullName evidence="2">Uncharacterized protein</fullName>
    </submittedName>
</protein>
<evidence type="ECO:0000256" key="1">
    <source>
        <dbReference type="SAM" id="MobiDB-lite"/>
    </source>
</evidence>
<sequence>MSLARRRAPMRVPYEAADFPSGSVRNTKSHLDVSWDEILWAALTVGRPNIHAVFDYGAASLHEALFRISAVRLAVEQRVHWDPRLRRTDAFRRLDPTEKGAVSYFLGMTFCKVFASRMLNTPWLLHLDVFKDQVGAMLHERSRPDLIGQNASTGDWYSFESKGRSSPPTTGDKDNAKGQASRIASVDGQAPALHIASFTFLRSEELEFYWRDPEPLGEPIVISDTEGAWRWHYEPVTMLWRAAASDAADAPDAEARVKSLEDVDLGVAIHPKIARALENDDWSTARKIALGMQQELRELSYEPDGVAIRTGPSWTLPFRSDEQPFG</sequence>
<name>B4RHD5_PHEZH</name>
<dbReference type="EMBL" id="CP000747">
    <property type="protein sequence ID" value="ACG77395.1"/>
    <property type="molecule type" value="Genomic_DNA"/>
</dbReference>
<dbReference type="KEGG" id="pzu:PHZ_c0981"/>
<evidence type="ECO:0000313" key="3">
    <source>
        <dbReference type="Proteomes" id="UP000001868"/>
    </source>
</evidence>
<accession>B4RHD5</accession>
<proteinExistence type="predicted"/>
<gene>
    <name evidence="2" type="ordered locus">PHZ_c0981</name>
</gene>
<dbReference type="STRING" id="450851.PHZ_c0981"/>
<dbReference type="eggNOG" id="ENOG50336N2">
    <property type="taxonomic scope" value="Bacteria"/>
</dbReference>
<dbReference type="HOGENOM" id="CLU_852185_0_0_5"/>
<keyword evidence="3" id="KW-1185">Reference proteome</keyword>
<dbReference type="Proteomes" id="UP000001868">
    <property type="component" value="Chromosome"/>
</dbReference>
<feature type="region of interest" description="Disordered" evidence="1">
    <location>
        <begin position="157"/>
        <end position="182"/>
    </location>
</feature>
<organism evidence="2 3">
    <name type="scientific">Phenylobacterium zucineum (strain HLK1)</name>
    <dbReference type="NCBI Taxonomy" id="450851"/>
    <lineage>
        <taxon>Bacteria</taxon>
        <taxon>Pseudomonadati</taxon>
        <taxon>Pseudomonadota</taxon>
        <taxon>Alphaproteobacteria</taxon>
        <taxon>Caulobacterales</taxon>
        <taxon>Caulobacteraceae</taxon>
        <taxon>Phenylobacterium</taxon>
    </lineage>
</organism>
<dbReference type="AlphaFoldDB" id="B4RHD5"/>
<reference evidence="2 3" key="1">
    <citation type="journal article" date="2008" name="BMC Genomics">
        <title>Complete genome of Phenylobacterium zucineum - a novel facultative intracellular bacterium isolated from human erythroleukemia cell line K562.</title>
        <authorList>
            <person name="Luo Y."/>
            <person name="Xu X."/>
            <person name="Ding Z."/>
            <person name="Liu Z."/>
            <person name="Zhang B."/>
            <person name="Yan Z."/>
            <person name="Sun J."/>
            <person name="Hu S."/>
            <person name="Hu X."/>
        </authorList>
    </citation>
    <scope>NUCLEOTIDE SEQUENCE [LARGE SCALE GENOMIC DNA]</scope>
    <source>
        <strain evidence="2 3">HLK1</strain>
    </source>
</reference>